<dbReference type="InterPro" id="IPR008462">
    <property type="entry name" value="CsbD"/>
</dbReference>
<dbReference type="InterPro" id="IPR050423">
    <property type="entry name" value="UPF0337_stress_rsp"/>
</dbReference>
<name>A9DPB6_9FLAO</name>
<organism evidence="3 4">
    <name type="scientific">Kordia algicida OT-1</name>
    <dbReference type="NCBI Taxonomy" id="391587"/>
    <lineage>
        <taxon>Bacteria</taxon>
        <taxon>Pseudomonadati</taxon>
        <taxon>Bacteroidota</taxon>
        <taxon>Flavobacteriia</taxon>
        <taxon>Flavobacteriales</taxon>
        <taxon>Flavobacteriaceae</taxon>
        <taxon>Kordia</taxon>
    </lineage>
</organism>
<dbReference type="EMBL" id="ABIB01000002">
    <property type="protein sequence ID" value="EDP97397.1"/>
    <property type="molecule type" value="Genomic_DNA"/>
</dbReference>
<comment type="caution">
    <text evidence="3">The sequence shown here is derived from an EMBL/GenBank/DDBJ whole genome shotgun (WGS) entry which is preliminary data.</text>
</comment>
<sequence length="61" mass="7258">MNQDQFEGKWKQIKGDFKKKYGKITDDEYNEAEGSLEKLAGKVQEKYGKTKEELKKELENW</sequence>
<dbReference type="PANTHER" id="PTHR34977">
    <property type="entry name" value="UPF0337 PROTEIN YJBJ"/>
    <property type="match status" value="1"/>
</dbReference>
<dbReference type="InterPro" id="IPR026042">
    <property type="entry name" value="YjbJ"/>
</dbReference>
<evidence type="ECO:0000313" key="3">
    <source>
        <dbReference type="EMBL" id="EDP97397.1"/>
    </source>
</evidence>
<keyword evidence="4" id="KW-1185">Reference proteome</keyword>
<evidence type="ECO:0000313" key="4">
    <source>
        <dbReference type="Proteomes" id="UP000002945"/>
    </source>
</evidence>
<dbReference type="SUPFAM" id="SSF69047">
    <property type="entry name" value="Hypothetical protein YjbJ"/>
    <property type="match status" value="1"/>
</dbReference>
<proteinExistence type="inferred from homology"/>
<dbReference type="OrthoDB" id="9796058at2"/>
<dbReference type="Proteomes" id="UP000002945">
    <property type="component" value="Unassembled WGS sequence"/>
</dbReference>
<dbReference type="InterPro" id="IPR036629">
    <property type="entry name" value="YjbJ_sf"/>
</dbReference>
<comment type="similarity">
    <text evidence="1">Belongs to the UPF0337 (CsbD) family.</text>
</comment>
<protein>
    <submittedName>
        <fullName evidence="3">CsbD-like protein</fullName>
    </submittedName>
</protein>
<gene>
    <name evidence="3" type="ORF">KAOT1_19582</name>
</gene>
<dbReference type="HOGENOM" id="CLU_135567_4_1_10"/>
<dbReference type="Pfam" id="PF05532">
    <property type="entry name" value="CsbD"/>
    <property type="match status" value="1"/>
</dbReference>
<dbReference type="eggNOG" id="COG3237">
    <property type="taxonomic scope" value="Bacteria"/>
</dbReference>
<evidence type="ECO:0000256" key="1">
    <source>
        <dbReference type="ARBA" id="ARBA00009129"/>
    </source>
</evidence>
<dbReference type="PIRSF" id="PIRSF039008">
    <property type="entry name" value="YjbJ"/>
    <property type="match status" value="1"/>
</dbReference>
<dbReference type="AlphaFoldDB" id="A9DPB6"/>
<accession>A9DPB6</accession>
<feature type="domain" description="CsbD-like" evidence="2">
    <location>
        <begin position="4"/>
        <end position="56"/>
    </location>
</feature>
<evidence type="ECO:0000259" key="2">
    <source>
        <dbReference type="Pfam" id="PF05532"/>
    </source>
</evidence>
<dbReference type="Gene3D" id="1.10.1470.10">
    <property type="entry name" value="YjbJ"/>
    <property type="match status" value="1"/>
</dbReference>
<dbReference type="RefSeq" id="WP_007096447.1">
    <property type="nucleotide sequence ID" value="NZ_CP142125.1"/>
</dbReference>
<reference evidence="3 4" key="1">
    <citation type="journal article" date="2011" name="J. Bacteriol.">
        <title>Genome sequence of the algicidal bacterium Kordia algicida OT-1.</title>
        <authorList>
            <person name="Lee H.S."/>
            <person name="Kang S.G."/>
            <person name="Kwon K.K."/>
            <person name="Lee J.H."/>
            <person name="Kim S.J."/>
        </authorList>
    </citation>
    <scope>NUCLEOTIDE SEQUENCE [LARGE SCALE GENOMIC DNA]</scope>
    <source>
        <strain evidence="3 4">OT-1</strain>
    </source>
</reference>
<dbReference type="STRING" id="391587.KAOT1_19582"/>
<dbReference type="PANTHER" id="PTHR34977:SF1">
    <property type="entry name" value="UPF0337 PROTEIN YJBJ"/>
    <property type="match status" value="1"/>
</dbReference>